<evidence type="ECO:0000259" key="6">
    <source>
        <dbReference type="PROSITE" id="PS50262"/>
    </source>
</evidence>
<organism evidence="7 8">
    <name type="scientific">Paragonimus heterotremus</name>
    <dbReference type="NCBI Taxonomy" id="100268"/>
    <lineage>
        <taxon>Eukaryota</taxon>
        <taxon>Metazoa</taxon>
        <taxon>Spiralia</taxon>
        <taxon>Lophotrochozoa</taxon>
        <taxon>Platyhelminthes</taxon>
        <taxon>Trematoda</taxon>
        <taxon>Digenea</taxon>
        <taxon>Plagiorchiida</taxon>
        <taxon>Troglotremata</taxon>
        <taxon>Troglotrematidae</taxon>
        <taxon>Paragonimus</taxon>
    </lineage>
</organism>
<feature type="transmembrane region" description="Helical" evidence="5">
    <location>
        <begin position="97"/>
        <end position="118"/>
    </location>
</feature>
<feature type="transmembrane region" description="Helical" evidence="5">
    <location>
        <begin position="295"/>
        <end position="321"/>
    </location>
</feature>
<feature type="transmembrane region" description="Helical" evidence="5">
    <location>
        <begin position="20"/>
        <end position="43"/>
    </location>
</feature>
<comment type="subcellular location">
    <subcellularLocation>
        <location evidence="1">Membrane</location>
    </subcellularLocation>
</comment>
<dbReference type="PANTHER" id="PTHR46641">
    <property type="entry name" value="FMRFAMIDE RECEPTOR-RELATED"/>
    <property type="match status" value="1"/>
</dbReference>
<feature type="transmembrane region" description="Helical" evidence="5">
    <location>
        <begin position="55"/>
        <end position="77"/>
    </location>
</feature>
<dbReference type="PROSITE" id="PS50262">
    <property type="entry name" value="G_PROTEIN_RECEP_F1_2"/>
    <property type="match status" value="1"/>
</dbReference>
<dbReference type="PANTHER" id="PTHR46641:SF25">
    <property type="entry name" value="CNMAMIDE RECEPTOR-RELATED"/>
    <property type="match status" value="1"/>
</dbReference>
<keyword evidence="8" id="KW-1185">Reference proteome</keyword>
<name>A0A8J4WUS6_9TREM</name>
<dbReference type="PRINTS" id="PR00237">
    <property type="entry name" value="GPCRRHODOPSN"/>
</dbReference>
<evidence type="ECO:0000256" key="5">
    <source>
        <dbReference type="SAM" id="Phobius"/>
    </source>
</evidence>
<dbReference type="AlphaFoldDB" id="A0A8J4WUS6"/>
<keyword evidence="4 5" id="KW-0472">Membrane</keyword>
<dbReference type="GO" id="GO:0004930">
    <property type="term" value="F:G protein-coupled receptor activity"/>
    <property type="evidence" value="ECO:0007669"/>
    <property type="project" value="InterPro"/>
</dbReference>
<dbReference type="Pfam" id="PF00001">
    <property type="entry name" value="7tm_1"/>
    <property type="match status" value="1"/>
</dbReference>
<evidence type="ECO:0000256" key="2">
    <source>
        <dbReference type="ARBA" id="ARBA00022692"/>
    </source>
</evidence>
<dbReference type="Gene3D" id="1.20.1070.10">
    <property type="entry name" value="Rhodopsin 7-helix transmembrane proteins"/>
    <property type="match status" value="1"/>
</dbReference>
<dbReference type="EMBL" id="LUCH01005506">
    <property type="protein sequence ID" value="KAF5398017.1"/>
    <property type="molecule type" value="Genomic_DNA"/>
</dbReference>
<evidence type="ECO:0000256" key="1">
    <source>
        <dbReference type="ARBA" id="ARBA00004370"/>
    </source>
</evidence>
<dbReference type="InterPro" id="IPR052954">
    <property type="entry name" value="GPCR-Ligand_Int"/>
</dbReference>
<evidence type="ECO:0000313" key="8">
    <source>
        <dbReference type="Proteomes" id="UP000748531"/>
    </source>
</evidence>
<keyword evidence="7" id="KW-0675">Receptor</keyword>
<evidence type="ECO:0000256" key="3">
    <source>
        <dbReference type="ARBA" id="ARBA00022989"/>
    </source>
</evidence>
<feature type="transmembrane region" description="Helical" evidence="5">
    <location>
        <begin position="341"/>
        <end position="367"/>
    </location>
</feature>
<feature type="transmembrane region" description="Helical" evidence="5">
    <location>
        <begin position="190"/>
        <end position="212"/>
    </location>
</feature>
<feature type="transmembrane region" description="Helical" evidence="5">
    <location>
        <begin position="139"/>
        <end position="159"/>
    </location>
</feature>
<dbReference type="CDD" id="cd14978">
    <property type="entry name" value="7tmA_FMRFamide_R-like"/>
    <property type="match status" value="1"/>
</dbReference>
<comment type="caution">
    <text evidence="7">The sequence shown here is derived from an EMBL/GenBank/DDBJ whole genome shotgun (WGS) entry which is preliminary data.</text>
</comment>
<reference evidence="7" key="1">
    <citation type="submission" date="2019-05" db="EMBL/GenBank/DDBJ databases">
        <title>Annotation for the trematode Paragonimus heterotremus.</title>
        <authorList>
            <person name="Choi Y.-J."/>
        </authorList>
    </citation>
    <scope>NUCLEOTIDE SEQUENCE</scope>
    <source>
        <strain evidence="7">LC</strain>
    </source>
</reference>
<protein>
    <submittedName>
        <fullName evidence="7">7 transmembrane receptor</fullName>
    </submittedName>
</protein>
<sequence>MANVTNTLGYPQEINVISKVFSALQTTLFLFGLVGNVLTVVVLRTIHLRQSSTAVYLTALAIVDILYLISSLLINVVNSAVLFPRDLRNYSAWTCYMVSYVNYTLTYLSVWLIVAVTTDRAIWVAYPFRARHICTRRNAVITIVLITLVLLTVDAHFFWTLQYRSDDRNTNQFRCTWAAFTIDAVPYMDLLLACVLPFLFMLVANLVIGWQLRKMREFNRRRQVTTNAQLTISSPENLTDVLGVVSNVQSTSIDRNVALHKKSSCKTPKLQRKQHRHELKDSIKVKSHYERSSSLTTMLVSISVFFMVSTSPLLVYDVVYFSWDIRKWFDADKGDNSRLNVVFFVIERTVYTVWYTNFAVHFILYCLNGPPFRARAISLFRTSFCFICVQARRQTRLPDVMVNGVKQSLHDREDGDANKICLGESLHSYEANQHSLKTSGASFAVLEKATPTVEPIH</sequence>
<gene>
    <name evidence="7" type="ORF">PHET_08831</name>
</gene>
<dbReference type="SUPFAM" id="SSF81321">
    <property type="entry name" value="Family A G protein-coupled receptor-like"/>
    <property type="match status" value="1"/>
</dbReference>
<evidence type="ECO:0000256" key="4">
    <source>
        <dbReference type="ARBA" id="ARBA00023136"/>
    </source>
</evidence>
<dbReference type="OrthoDB" id="9990906at2759"/>
<dbReference type="InterPro" id="IPR000276">
    <property type="entry name" value="GPCR_Rhodpsn"/>
</dbReference>
<evidence type="ECO:0000313" key="7">
    <source>
        <dbReference type="EMBL" id="KAF5398017.1"/>
    </source>
</evidence>
<dbReference type="GO" id="GO:0016020">
    <property type="term" value="C:membrane"/>
    <property type="evidence" value="ECO:0007669"/>
    <property type="project" value="UniProtKB-SubCell"/>
</dbReference>
<proteinExistence type="predicted"/>
<accession>A0A8J4WUS6</accession>
<dbReference type="InterPro" id="IPR017452">
    <property type="entry name" value="GPCR_Rhodpsn_7TM"/>
</dbReference>
<keyword evidence="3 5" id="KW-1133">Transmembrane helix</keyword>
<dbReference type="Proteomes" id="UP000748531">
    <property type="component" value="Unassembled WGS sequence"/>
</dbReference>
<keyword evidence="2 5" id="KW-0812">Transmembrane</keyword>
<feature type="domain" description="G-protein coupled receptors family 1 profile" evidence="6">
    <location>
        <begin position="35"/>
        <end position="365"/>
    </location>
</feature>